<dbReference type="GO" id="GO:0006355">
    <property type="term" value="P:regulation of DNA-templated transcription"/>
    <property type="evidence" value="ECO:0007669"/>
    <property type="project" value="InterPro"/>
</dbReference>
<dbReference type="KEGG" id="aagg:ETAA8_39580"/>
<dbReference type="EMBL" id="CP036274">
    <property type="protein sequence ID" value="QDU28853.1"/>
    <property type="molecule type" value="Genomic_DNA"/>
</dbReference>
<dbReference type="RefSeq" id="WP_145091828.1">
    <property type="nucleotide sequence ID" value="NZ_CP036274.1"/>
</dbReference>
<feature type="region of interest" description="Disordered" evidence="2">
    <location>
        <begin position="1"/>
        <end position="49"/>
    </location>
</feature>
<dbReference type="OrthoDB" id="292347at2"/>
<feature type="compositionally biased region" description="Low complexity" evidence="2">
    <location>
        <begin position="26"/>
        <end position="39"/>
    </location>
</feature>
<evidence type="ECO:0000256" key="1">
    <source>
        <dbReference type="ARBA" id="ARBA00023163"/>
    </source>
</evidence>
<evidence type="ECO:0000313" key="5">
    <source>
        <dbReference type="Proteomes" id="UP000315017"/>
    </source>
</evidence>
<accession>A0A517YF41</accession>
<keyword evidence="1" id="KW-0804">Transcription</keyword>
<name>A0A517YF41_9BACT</name>
<protein>
    <recommendedName>
        <fullName evidence="3">HTH HARE-type domain-containing protein</fullName>
    </recommendedName>
</protein>
<feature type="compositionally biased region" description="Basic residues" evidence="2">
    <location>
        <begin position="1"/>
        <end position="22"/>
    </location>
</feature>
<gene>
    <name evidence="4" type="ORF">ETAA8_39580</name>
</gene>
<dbReference type="AlphaFoldDB" id="A0A517YF41"/>
<evidence type="ECO:0000256" key="2">
    <source>
        <dbReference type="SAM" id="MobiDB-lite"/>
    </source>
</evidence>
<keyword evidence="5" id="KW-1185">Reference proteome</keyword>
<feature type="region of interest" description="Disordered" evidence="2">
    <location>
        <begin position="65"/>
        <end position="88"/>
    </location>
</feature>
<evidence type="ECO:0000259" key="3">
    <source>
        <dbReference type="PROSITE" id="PS51913"/>
    </source>
</evidence>
<dbReference type="PROSITE" id="PS51913">
    <property type="entry name" value="HTH_HARE"/>
    <property type="match status" value="1"/>
</dbReference>
<reference evidence="4 5" key="1">
    <citation type="submission" date="2019-02" db="EMBL/GenBank/DDBJ databases">
        <title>Deep-cultivation of Planctomycetes and their phenomic and genomic characterization uncovers novel biology.</title>
        <authorList>
            <person name="Wiegand S."/>
            <person name="Jogler M."/>
            <person name="Boedeker C."/>
            <person name="Pinto D."/>
            <person name="Vollmers J."/>
            <person name="Rivas-Marin E."/>
            <person name="Kohn T."/>
            <person name="Peeters S.H."/>
            <person name="Heuer A."/>
            <person name="Rast P."/>
            <person name="Oberbeckmann S."/>
            <person name="Bunk B."/>
            <person name="Jeske O."/>
            <person name="Meyerdierks A."/>
            <person name="Storesund J.E."/>
            <person name="Kallscheuer N."/>
            <person name="Luecker S."/>
            <person name="Lage O.M."/>
            <person name="Pohl T."/>
            <person name="Merkel B.J."/>
            <person name="Hornburger P."/>
            <person name="Mueller R.-W."/>
            <person name="Bruemmer F."/>
            <person name="Labrenz M."/>
            <person name="Spormann A.M."/>
            <person name="Op den Camp H."/>
            <person name="Overmann J."/>
            <person name="Amann R."/>
            <person name="Jetten M.S.M."/>
            <person name="Mascher T."/>
            <person name="Medema M.H."/>
            <person name="Devos D.P."/>
            <person name="Kaster A.-K."/>
            <person name="Ovreas L."/>
            <person name="Rohde M."/>
            <person name="Galperin M.Y."/>
            <person name="Jogler C."/>
        </authorList>
    </citation>
    <scope>NUCLEOTIDE SEQUENCE [LARGE SCALE GENOMIC DNA]</scope>
    <source>
        <strain evidence="4 5">ETA_A8</strain>
    </source>
</reference>
<feature type="compositionally biased region" description="Basic residues" evidence="2">
    <location>
        <begin position="71"/>
        <end position="80"/>
    </location>
</feature>
<evidence type="ECO:0000313" key="4">
    <source>
        <dbReference type="EMBL" id="QDU28853.1"/>
    </source>
</evidence>
<dbReference type="Proteomes" id="UP000315017">
    <property type="component" value="Chromosome"/>
</dbReference>
<dbReference type="Pfam" id="PF05066">
    <property type="entry name" value="HARE-HTH"/>
    <property type="match status" value="1"/>
</dbReference>
<sequence length="160" mass="17272">MSKKSSTKKPATKTVKAKPAKKAKAEAPAAKPEAPATKPIVTCPKGGDHEWTDENGERFCTKCKEPQGTKVKAKKPAKAKPAKEKKMSALDAAAKLLEETKEPMNTKAMIETIAAKGYWTSPGGKTPHATLYSAILREITTKGKEARFKKTDRGNFAFNG</sequence>
<dbReference type="InterPro" id="IPR007759">
    <property type="entry name" value="Asxl_HARE-HTH"/>
</dbReference>
<feature type="domain" description="HTH HARE-type" evidence="3">
    <location>
        <begin position="87"/>
        <end position="160"/>
    </location>
</feature>
<organism evidence="4 5">
    <name type="scientific">Anatilimnocola aggregata</name>
    <dbReference type="NCBI Taxonomy" id="2528021"/>
    <lineage>
        <taxon>Bacteria</taxon>
        <taxon>Pseudomonadati</taxon>
        <taxon>Planctomycetota</taxon>
        <taxon>Planctomycetia</taxon>
        <taxon>Pirellulales</taxon>
        <taxon>Pirellulaceae</taxon>
        <taxon>Anatilimnocola</taxon>
    </lineage>
</organism>
<proteinExistence type="predicted"/>